<evidence type="ECO:0000259" key="1">
    <source>
        <dbReference type="PROSITE" id="PS51186"/>
    </source>
</evidence>
<dbReference type="GO" id="GO:0016747">
    <property type="term" value="F:acyltransferase activity, transferring groups other than amino-acyl groups"/>
    <property type="evidence" value="ECO:0007669"/>
    <property type="project" value="InterPro"/>
</dbReference>
<dbReference type="Gene3D" id="3.40.630.30">
    <property type="match status" value="1"/>
</dbReference>
<dbReference type="SUPFAM" id="SSF55729">
    <property type="entry name" value="Acyl-CoA N-acyltransferases (Nat)"/>
    <property type="match status" value="1"/>
</dbReference>
<dbReference type="CDD" id="cd04301">
    <property type="entry name" value="NAT_SF"/>
    <property type="match status" value="1"/>
</dbReference>
<dbReference type="AlphaFoldDB" id="A0A7D4NQ06"/>
<dbReference type="Pfam" id="PF13508">
    <property type="entry name" value="Acetyltransf_7"/>
    <property type="match status" value="1"/>
</dbReference>
<keyword evidence="3" id="KW-1185">Reference proteome</keyword>
<protein>
    <submittedName>
        <fullName evidence="2">N-acetyltransferase</fullName>
    </submittedName>
</protein>
<dbReference type="PANTHER" id="PTHR43617:SF2">
    <property type="entry name" value="UPF0039 PROTEIN SLL0451"/>
    <property type="match status" value="1"/>
</dbReference>
<dbReference type="EMBL" id="CP054020">
    <property type="protein sequence ID" value="QKI88791.1"/>
    <property type="molecule type" value="Genomic_DNA"/>
</dbReference>
<dbReference type="PROSITE" id="PS51186">
    <property type="entry name" value="GNAT"/>
    <property type="match status" value="1"/>
</dbReference>
<evidence type="ECO:0000313" key="3">
    <source>
        <dbReference type="Proteomes" id="UP000504724"/>
    </source>
</evidence>
<evidence type="ECO:0000313" key="2">
    <source>
        <dbReference type="EMBL" id="QKI88791.1"/>
    </source>
</evidence>
<gene>
    <name evidence="2" type="ORF">HQN79_04025</name>
</gene>
<dbReference type="InterPro" id="IPR016181">
    <property type="entry name" value="Acyl_CoA_acyltransferase"/>
</dbReference>
<dbReference type="KEGG" id="txa:HQN79_04025"/>
<sequence>MNSDITIRDERTDDIPFITKVTLTAFSTLEISDHTEHWVIDALRDAGALTLSLVAVSDGQVVGHIAFSPVSVSDGTQGWYGLGPVSVLPDFQSQGIGSALINEGMSRLKALKAKGCCLVGHPSYYPRFGFKNIAQLSVDGIPQEAFFVYSFDGTYPSGKVQFHPAFFAPKEGLPKV</sequence>
<reference evidence="2 3" key="1">
    <citation type="submission" date="2020-05" db="EMBL/GenBank/DDBJ databases">
        <title>Thiomicrorhabdus sediminis sp.nov. and Thiomicrorhabdus xiamenensis sp.nov., novel sulfur-oxidizing bacteria isolated from coastal sediment.</title>
        <authorList>
            <person name="Liu X."/>
        </authorList>
    </citation>
    <scope>NUCLEOTIDE SEQUENCE [LARGE SCALE GENOMIC DNA]</scope>
    <source>
        <strain evidence="2 3">G2</strain>
    </source>
</reference>
<dbReference type="InterPro" id="IPR000182">
    <property type="entry name" value="GNAT_dom"/>
</dbReference>
<dbReference type="InterPro" id="IPR050276">
    <property type="entry name" value="MshD_Acetyltransferase"/>
</dbReference>
<dbReference type="RefSeq" id="WP_173284404.1">
    <property type="nucleotide sequence ID" value="NZ_CP054020.1"/>
</dbReference>
<organism evidence="2 3">
    <name type="scientific">Thiomicrorhabdus xiamenensis</name>
    <dbReference type="NCBI Taxonomy" id="2739063"/>
    <lineage>
        <taxon>Bacteria</taxon>
        <taxon>Pseudomonadati</taxon>
        <taxon>Pseudomonadota</taxon>
        <taxon>Gammaproteobacteria</taxon>
        <taxon>Thiotrichales</taxon>
        <taxon>Piscirickettsiaceae</taxon>
        <taxon>Thiomicrorhabdus</taxon>
    </lineage>
</organism>
<dbReference type="Proteomes" id="UP000504724">
    <property type="component" value="Chromosome"/>
</dbReference>
<proteinExistence type="predicted"/>
<dbReference type="PANTHER" id="PTHR43617">
    <property type="entry name" value="L-AMINO ACID N-ACETYLTRANSFERASE"/>
    <property type="match status" value="1"/>
</dbReference>
<keyword evidence="2" id="KW-0808">Transferase</keyword>
<accession>A0A7D4NQ06</accession>
<feature type="domain" description="N-acetyltransferase" evidence="1">
    <location>
        <begin position="5"/>
        <end position="154"/>
    </location>
</feature>
<name>A0A7D4NQ06_9GAMM</name>